<gene>
    <name evidence="2" type="ORF">JXQ802_LOCUS52643</name>
    <name evidence="1" type="ORF">PYM288_LOCUS36309</name>
</gene>
<dbReference type="PANTHER" id="PTHR47839">
    <property type="entry name" value="DOMAIN PROTEIN, PUTATIVE (AFU_ORTHOLOGUE AFUA_6G04830)-RELATED"/>
    <property type="match status" value="1"/>
</dbReference>
<organism evidence="2 3">
    <name type="scientific">Rotaria sordida</name>
    <dbReference type="NCBI Taxonomy" id="392033"/>
    <lineage>
        <taxon>Eukaryota</taxon>
        <taxon>Metazoa</taxon>
        <taxon>Spiralia</taxon>
        <taxon>Gnathifera</taxon>
        <taxon>Rotifera</taxon>
        <taxon>Eurotatoria</taxon>
        <taxon>Bdelloidea</taxon>
        <taxon>Philodinida</taxon>
        <taxon>Philodinidae</taxon>
        <taxon>Rotaria</taxon>
    </lineage>
</organism>
<feature type="non-terminal residue" evidence="2">
    <location>
        <position position="1"/>
    </location>
</feature>
<dbReference type="Proteomes" id="UP000663854">
    <property type="component" value="Unassembled WGS sequence"/>
</dbReference>
<protein>
    <submittedName>
        <fullName evidence="2">Uncharacterized protein</fullName>
    </submittedName>
</protein>
<evidence type="ECO:0000313" key="3">
    <source>
        <dbReference type="Proteomes" id="UP000663870"/>
    </source>
</evidence>
<evidence type="ECO:0000313" key="2">
    <source>
        <dbReference type="EMBL" id="CAF1637066.1"/>
    </source>
</evidence>
<dbReference type="EMBL" id="CAJNOL010008550">
    <property type="protein sequence ID" value="CAF1637066.1"/>
    <property type="molecule type" value="Genomic_DNA"/>
</dbReference>
<proteinExistence type="predicted"/>
<name>A0A816DNL0_9BILA</name>
<accession>A0A816DNL0</accession>
<dbReference type="Proteomes" id="UP000663870">
    <property type="component" value="Unassembled WGS sequence"/>
</dbReference>
<keyword evidence="3" id="KW-1185">Reference proteome</keyword>
<dbReference type="EMBL" id="CAJNOH010006937">
    <property type="protein sequence ID" value="CAF1445294.1"/>
    <property type="molecule type" value="Genomic_DNA"/>
</dbReference>
<evidence type="ECO:0000313" key="1">
    <source>
        <dbReference type="EMBL" id="CAF1445294.1"/>
    </source>
</evidence>
<dbReference type="InterPro" id="IPR022155">
    <property type="entry name" value="DUF3684"/>
</dbReference>
<dbReference type="PANTHER" id="PTHR47839:SF1">
    <property type="entry name" value="DOMAIN PROTEIN, PUTATIVE (AFU_ORTHOLOGUE AFUA_6G04830)-RELATED"/>
    <property type="match status" value="1"/>
</dbReference>
<sequence length="146" mass="16481">DHFHQSGINPTELPKIFPSGLTFIDLGTHQTTGIGMHVYSHLIPTIERENLDLQDPYITKWNRELLSSIGQTVRSIFDQLILDNKQFESIFASYSFQQSVPNNEIGSILVDGFLSSNKDLLVPVKRSPTDNNLLLIPLTQAYIARN</sequence>
<reference evidence="2" key="1">
    <citation type="submission" date="2021-02" db="EMBL/GenBank/DDBJ databases">
        <authorList>
            <person name="Nowell W R."/>
        </authorList>
    </citation>
    <scope>NUCLEOTIDE SEQUENCE</scope>
</reference>
<comment type="caution">
    <text evidence="2">The sequence shown here is derived from an EMBL/GenBank/DDBJ whole genome shotgun (WGS) entry which is preliminary data.</text>
</comment>
<dbReference type="AlphaFoldDB" id="A0A816DNL0"/>
<dbReference type="Pfam" id="PF12449">
    <property type="entry name" value="DUF3684"/>
    <property type="match status" value="1"/>
</dbReference>